<accession>A0A266Q4Q6</accession>
<keyword evidence="3" id="KW-0862">Zinc</keyword>
<dbReference type="SUPFAM" id="SSF57716">
    <property type="entry name" value="Glucocorticoid receptor-like (DNA-binding domain)"/>
    <property type="match status" value="1"/>
</dbReference>
<proteinExistence type="predicted"/>
<reference evidence="7" key="1">
    <citation type="submission" date="2017-05" db="EMBL/GenBank/DDBJ databases">
        <authorList>
            <person name="Barney B.M."/>
        </authorList>
    </citation>
    <scope>NUCLEOTIDE SEQUENCE [LARGE SCALE GENOMIC DNA]</scope>
    <source>
        <strain evidence="7">PSBB022</strain>
    </source>
</reference>
<gene>
    <name evidence="6" type="ORF">CBP51_16970</name>
</gene>
<dbReference type="Proteomes" id="UP000216101">
    <property type="component" value="Unassembled WGS sequence"/>
</dbReference>
<dbReference type="InterPro" id="IPR000962">
    <property type="entry name" value="Znf_DskA_TraR"/>
</dbReference>
<evidence type="ECO:0000256" key="4">
    <source>
        <dbReference type="PROSITE-ProRule" id="PRU00510"/>
    </source>
</evidence>
<evidence type="ECO:0000259" key="5">
    <source>
        <dbReference type="Pfam" id="PF01258"/>
    </source>
</evidence>
<keyword evidence="2" id="KW-0863">Zinc-finger</keyword>
<keyword evidence="1" id="KW-0479">Metal-binding</keyword>
<dbReference type="PROSITE" id="PS51128">
    <property type="entry name" value="ZF_DKSA_2"/>
    <property type="match status" value="1"/>
</dbReference>
<feature type="domain" description="Zinc finger DksA/TraR C4-type" evidence="5">
    <location>
        <begin position="40"/>
        <end position="68"/>
    </location>
</feature>
<name>A0A266Q4Q6_9GAMM</name>
<keyword evidence="7" id="KW-1185">Reference proteome</keyword>
<dbReference type="AlphaFoldDB" id="A0A266Q4Q6"/>
<dbReference type="EMBL" id="NHNI01000002">
    <property type="protein sequence ID" value="OZY84853.1"/>
    <property type="molecule type" value="Genomic_DNA"/>
</dbReference>
<evidence type="ECO:0000313" key="7">
    <source>
        <dbReference type="Proteomes" id="UP000216101"/>
    </source>
</evidence>
<feature type="zinc finger region" description="dksA C4-type" evidence="4">
    <location>
        <begin position="42"/>
        <end position="66"/>
    </location>
</feature>
<evidence type="ECO:0000256" key="2">
    <source>
        <dbReference type="ARBA" id="ARBA00022771"/>
    </source>
</evidence>
<evidence type="ECO:0000313" key="6">
    <source>
        <dbReference type="EMBL" id="OZY84853.1"/>
    </source>
</evidence>
<organism evidence="6 7">
    <name type="scientific">Cellvibrio mixtus</name>
    <dbReference type="NCBI Taxonomy" id="39650"/>
    <lineage>
        <taxon>Bacteria</taxon>
        <taxon>Pseudomonadati</taxon>
        <taxon>Pseudomonadota</taxon>
        <taxon>Gammaproteobacteria</taxon>
        <taxon>Cellvibrionales</taxon>
        <taxon>Cellvibrionaceae</taxon>
        <taxon>Cellvibrio</taxon>
    </lineage>
</organism>
<comment type="caution">
    <text evidence="6">The sequence shown here is derived from an EMBL/GenBank/DDBJ whole genome shotgun (WGS) entry which is preliminary data.</text>
</comment>
<dbReference type="Pfam" id="PF01258">
    <property type="entry name" value="zf-dskA_traR"/>
    <property type="match status" value="1"/>
</dbReference>
<evidence type="ECO:0000256" key="3">
    <source>
        <dbReference type="ARBA" id="ARBA00022833"/>
    </source>
</evidence>
<sequence>MEIWGIAVSDIVDVANQTAEEAIARTLANRVQRVVTVRPIDCTECGDPIEEKRREVVAGTEHCAECAKYFAERDRLFNGGR</sequence>
<evidence type="ECO:0000256" key="1">
    <source>
        <dbReference type="ARBA" id="ARBA00022723"/>
    </source>
</evidence>
<protein>
    <recommendedName>
        <fullName evidence="5">Zinc finger DksA/TraR C4-type domain-containing protein</fullName>
    </recommendedName>
</protein>
<dbReference type="GO" id="GO:0008270">
    <property type="term" value="F:zinc ion binding"/>
    <property type="evidence" value="ECO:0007669"/>
    <property type="project" value="UniProtKB-KW"/>
</dbReference>